<dbReference type="eggNOG" id="COG1173">
    <property type="taxonomic scope" value="Bacteria"/>
</dbReference>
<dbReference type="InterPro" id="IPR000515">
    <property type="entry name" value="MetI-like"/>
</dbReference>
<comment type="subcellular location">
    <subcellularLocation>
        <location evidence="1 7">Cell membrane</location>
        <topology evidence="1 7">Multi-pass membrane protein</topology>
    </subcellularLocation>
</comment>
<dbReference type="PANTHER" id="PTHR43386">
    <property type="entry name" value="OLIGOPEPTIDE TRANSPORT SYSTEM PERMEASE PROTEIN APPC"/>
    <property type="match status" value="1"/>
</dbReference>
<proteinExistence type="inferred from homology"/>
<dbReference type="InParanoid" id="A9AUA0"/>
<sequence length="304" mass="33237">MLSLTGALTSAWQRLTHGSAKTPIIEQPEQRAKPQLSRSGKFAAGGLLFMLIAVIVGPWLWQVDPLAQNIGQRLAPPSLSHPLGSDQFGRDVLARMLIGGRWSLFGAGFVCIGTSCLGLVLGACCAVGPRWLDYLLSRITETFQAIPPVLLALALSAILSRSFSNLLLALILTNWTWYARMYRALILKELAMPYIEGAQAIGVKPLAILLRHVLPNLFGSMVVIATTNFGSVILNLSALSFIGFGLNPPTPEWGNLINESRAFFQREPRLMIIPGLCIATTVLWLNLLGNALRDRLDHYQGIRD</sequence>
<name>A9AUA0_HERA2</name>
<dbReference type="GO" id="GO:0005886">
    <property type="term" value="C:plasma membrane"/>
    <property type="evidence" value="ECO:0007669"/>
    <property type="project" value="UniProtKB-SubCell"/>
</dbReference>
<dbReference type="PROSITE" id="PS50928">
    <property type="entry name" value="ABC_TM1"/>
    <property type="match status" value="1"/>
</dbReference>
<feature type="transmembrane region" description="Helical" evidence="7">
    <location>
        <begin position="222"/>
        <end position="246"/>
    </location>
</feature>
<dbReference type="PANTHER" id="PTHR43386:SF1">
    <property type="entry name" value="D,D-DIPEPTIDE TRANSPORT SYSTEM PERMEASE PROTEIN DDPC-RELATED"/>
    <property type="match status" value="1"/>
</dbReference>
<accession>A9AUA0</accession>
<keyword evidence="2 7" id="KW-0813">Transport</keyword>
<dbReference type="Gene3D" id="1.10.3720.10">
    <property type="entry name" value="MetI-like"/>
    <property type="match status" value="1"/>
</dbReference>
<keyword evidence="10" id="KW-1185">Reference proteome</keyword>
<gene>
    <name evidence="9" type="ordered locus">Haur_0368</name>
</gene>
<evidence type="ECO:0000256" key="5">
    <source>
        <dbReference type="ARBA" id="ARBA00022989"/>
    </source>
</evidence>
<dbReference type="EMBL" id="CP000875">
    <property type="protein sequence ID" value="ABX03019.1"/>
    <property type="molecule type" value="Genomic_DNA"/>
</dbReference>
<dbReference type="SUPFAM" id="SSF161098">
    <property type="entry name" value="MetI-like"/>
    <property type="match status" value="1"/>
</dbReference>
<keyword evidence="4 7" id="KW-0812">Transmembrane</keyword>
<evidence type="ECO:0000256" key="1">
    <source>
        <dbReference type="ARBA" id="ARBA00004651"/>
    </source>
</evidence>
<dbReference type="GO" id="GO:0055085">
    <property type="term" value="P:transmembrane transport"/>
    <property type="evidence" value="ECO:0007669"/>
    <property type="project" value="InterPro"/>
</dbReference>
<evidence type="ECO:0000256" key="7">
    <source>
        <dbReference type="RuleBase" id="RU363032"/>
    </source>
</evidence>
<evidence type="ECO:0000256" key="4">
    <source>
        <dbReference type="ARBA" id="ARBA00022692"/>
    </source>
</evidence>
<protein>
    <submittedName>
        <fullName evidence="9">Binding-protein-dependent transport systems inner membrane component</fullName>
    </submittedName>
</protein>
<keyword evidence="3" id="KW-1003">Cell membrane</keyword>
<dbReference type="BioCyc" id="HAUR316274:GHYA-371-MONOMER"/>
<feature type="transmembrane region" description="Helical" evidence="7">
    <location>
        <begin position="42"/>
        <end position="61"/>
    </location>
</feature>
<dbReference type="KEGG" id="hau:Haur_0368"/>
<evidence type="ECO:0000256" key="6">
    <source>
        <dbReference type="ARBA" id="ARBA00023136"/>
    </source>
</evidence>
<dbReference type="InterPro" id="IPR050366">
    <property type="entry name" value="BP-dependent_transpt_permease"/>
</dbReference>
<keyword evidence="5 7" id="KW-1133">Transmembrane helix</keyword>
<evidence type="ECO:0000313" key="9">
    <source>
        <dbReference type="EMBL" id="ABX03019.1"/>
    </source>
</evidence>
<dbReference type="CDD" id="cd06261">
    <property type="entry name" value="TM_PBP2"/>
    <property type="match status" value="1"/>
</dbReference>
<feature type="transmembrane region" description="Helical" evidence="7">
    <location>
        <begin position="149"/>
        <end position="171"/>
    </location>
</feature>
<feature type="transmembrane region" description="Helical" evidence="7">
    <location>
        <begin position="270"/>
        <end position="288"/>
    </location>
</feature>
<dbReference type="AlphaFoldDB" id="A9AUA0"/>
<dbReference type="InterPro" id="IPR035906">
    <property type="entry name" value="MetI-like_sf"/>
</dbReference>
<dbReference type="Proteomes" id="UP000000787">
    <property type="component" value="Chromosome"/>
</dbReference>
<dbReference type="Pfam" id="PF00528">
    <property type="entry name" value="BPD_transp_1"/>
    <property type="match status" value="1"/>
</dbReference>
<reference evidence="9 10" key="1">
    <citation type="journal article" date="2011" name="Stand. Genomic Sci.">
        <title>Complete genome sequence of the filamentous gliding predatory bacterium Herpetosiphon aurantiacus type strain (114-95(T)).</title>
        <authorList>
            <person name="Kiss H."/>
            <person name="Nett M."/>
            <person name="Domin N."/>
            <person name="Martin K."/>
            <person name="Maresca J.A."/>
            <person name="Copeland A."/>
            <person name="Lapidus A."/>
            <person name="Lucas S."/>
            <person name="Berry K.W."/>
            <person name="Glavina Del Rio T."/>
            <person name="Dalin E."/>
            <person name="Tice H."/>
            <person name="Pitluck S."/>
            <person name="Richardson P."/>
            <person name="Bruce D."/>
            <person name="Goodwin L."/>
            <person name="Han C."/>
            <person name="Detter J.C."/>
            <person name="Schmutz J."/>
            <person name="Brettin T."/>
            <person name="Land M."/>
            <person name="Hauser L."/>
            <person name="Kyrpides N.C."/>
            <person name="Ivanova N."/>
            <person name="Goker M."/>
            <person name="Woyke T."/>
            <person name="Klenk H.P."/>
            <person name="Bryant D.A."/>
        </authorList>
    </citation>
    <scope>NUCLEOTIDE SEQUENCE [LARGE SCALE GENOMIC DNA]</scope>
    <source>
        <strain evidence="10">ATCC 23779 / DSM 785 / 114-95</strain>
    </source>
</reference>
<evidence type="ECO:0000256" key="2">
    <source>
        <dbReference type="ARBA" id="ARBA00022448"/>
    </source>
</evidence>
<evidence type="ECO:0000313" key="10">
    <source>
        <dbReference type="Proteomes" id="UP000000787"/>
    </source>
</evidence>
<evidence type="ECO:0000259" key="8">
    <source>
        <dbReference type="PROSITE" id="PS50928"/>
    </source>
</evidence>
<evidence type="ECO:0000256" key="3">
    <source>
        <dbReference type="ARBA" id="ARBA00022475"/>
    </source>
</evidence>
<feature type="domain" description="ABC transmembrane type-1" evidence="8">
    <location>
        <begin position="104"/>
        <end position="289"/>
    </location>
</feature>
<keyword evidence="6 7" id="KW-0472">Membrane</keyword>
<feature type="transmembrane region" description="Helical" evidence="7">
    <location>
        <begin position="102"/>
        <end position="128"/>
    </location>
</feature>
<comment type="similarity">
    <text evidence="7">Belongs to the binding-protein-dependent transport system permease family.</text>
</comment>
<dbReference type="HOGENOM" id="CLU_028518_1_1_0"/>
<organism evidence="9 10">
    <name type="scientific">Herpetosiphon aurantiacus (strain ATCC 23779 / DSM 785 / 114-95)</name>
    <dbReference type="NCBI Taxonomy" id="316274"/>
    <lineage>
        <taxon>Bacteria</taxon>
        <taxon>Bacillati</taxon>
        <taxon>Chloroflexota</taxon>
        <taxon>Chloroflexia</taxon>
        <taxon>Herpetosiphonales</taxon>
        <taxon>Herpetosiphonaceae</taxon>
        <taxon>Herpetosiphon</taxon>
    </lineage>
</organism>
<dbReference type="STRING" id="316274.Haur_0368"/>